<gene>
    <name evidence="1" type="ORF">MCOR_52570</name>
</gene>
<sequence>MRGLRFVQGNGKSGHKRYYRSKGTVTVSDRCRDDFRDNYYVLFNRLVLLLNLPVANTSVHGEARLLDFDSQLRQEICNPCNFEHENNANIFQQMEKQFFEEFGDEEKYIICMFSHYIPCTISGHQCAELIQKFSTKHGKQIILSYDRAFDKTNQKIARNIMNDNKNVFCVPPAYYRHELECTNGNRNTTCEGQGREKYGKSSNSVINKFLDSIDHFGSRKNARCLRKRRL</sequence>
<dbReference type="Proteomes" id="UP000507470">
    <property type="component" value="Unassembled WGS sequence"/>
</dbReference>
<dbReference type="OrthoDB" id="6161736at2759"/>
<dbReference type="AlphaFoldDB" id="A0A6J8EL86"/>
<accession>A0A6J8EL86</accession>
<evidence type="ECO:0000313" key="1">
    <source>
        <dbReference type="EMBL" id="CAC5420345.1"/>
    </source>
</evidence>
<keyword evidence="2" id="KW-1185">Reference proteome</keyword>
<protein>
    <submittedName>
        <fullName evidence="1">Uncharacterized protein</fullName>
    </submittedName>
</protein>
<evidence type="ECO:0000313" key="2">
    <source>
        <dbReference type="Proteomes" id="UP000507470"/>
    </source>
</evidence>
<proteinExistence type="predicted"/>
<dbReference type="EMBL" id="CACVKT020009100">
    <property type="protein sequence ID" value="CAC5420345.1"/>
    <property type="molecule type" value="Genomic_DNA"/>
</dbReference>
<name>A0A6J8EL86_MYTCO</name>
<organism evidence="1 2">
    <name type="scientific">Mytilus coruscus</name>
    <name type="common">Sea mussel</name>
    <dbReference type="NCBI Taxonomy" id="42192"/>
    <lineage>
        <taxon>Eukaryota</taxon>
        <taxon>Metazoa</taxon>
        <taxon>Spiralia</taxon>
        <taxon>Lophotrochozoa</taxon>
        <taxon>Mollusca</taxon>
        <taxon>Bivalvia</taxon>
        <taxon>Autobranchia</taxon>
        <taxon>Pteriomorphia</taxon>
        <taxon>Mytilida</taxon>
        <taxon>Mytiloidea</taxon>
        <taxon>Mytilidae</taxon>
        <taxon>Mytilinae</taxon>
        <taxon>Mytilus</taxon>
    </lineage>
</organism>
<reference evidence="1 2" key="1">
    <citation type="submission" date="2020-06" db="EMBL/GenBank/DDBJ databases">
        <authorList>
            <person name="Li R."/>
            <person name="Bekaert M."/>
        </authorList>
    </citation>
    <scope>NUCLEOTIDE SEQUENCE [LARGE SCALE GENOMIC DNA]</scope>
    <source>
        <strain evidence="2">wild</strain>
    </source>
</reference>